<accession>A0A6J4MQT2</accession>
<gene>
    <name evidence="2" type="ORF">AVDCRST_MAG47-613</name>
</gene>
<sequence length="174" mass="19132">MLDQVHAATAGTPYVVKETPHGFDMEIDIVDAQWFNLMRLNGLKRVFTYEVKLDEEQQKFSITDVAHSVSWDAGAGSDGPPTLHREQSTERGRVYSKSFHIETGVDARTGEVGTPVDYRFDSNEGRDIIRGVLKENGWSEQMGTEQRIGLLVAGLTVVALVVVGIVALVMALLG</sequence>
<keyword evidence="1" id="KW-1133">Transmembrane helix</keyword>
<organism evidence="2">
    <name type="scientific">uncultured Nocardioidaceae bacterium</name>
    <dbReference type="NCBI Taxonomy" id="253824"/>
    <lineage>
        <taxon>Bacteria</taxon>
        <taxon>Bacillati</taxon>
        <taxon>Actinomycetota</taxon>
        <taxon>Actinomycetes</taxon>
        <taxon>Propionibacteriales</taxon>
        <taxon>Nocardioidaceae</taxon>
        <taxon>environmental samples</taxon>
    </lineage>
</organism>
<dbReference type="AlphaFoldDB" id="A0A6J4MQT2"/>
<evidence type="ECO:0000313" key="2">
    <source>
        <dbReference type="EMBL" id="CAA9366234.1"/>
    </source>
</evidence>
<keyword evidence="1" id="KW-0812">Transmembrane</keyword>
<reference evidence="2" key="1">
    <citation type="submission" date="2020-02" db="EMBL/GenBank/DDBJ databases">
        <authorList>
            <person name="Meier V. D."/>
        </authorList>
    </citation>
    <scope>NUCLEOTIDE SEQUENCE</scope>
    <source>
        <strain evidence="2">AVDCRST_MAG47</strain>
    </source>
</reference>
<feature type="transmembrane region" description="Helical" evidence="1">
    <location>
        <begin position="148"/>
        <end position="173"/>
    </location>
</feature>
<dbReference type="EMBL" id="CADCUK010000043">
    <property type="protein sequence ID" value="CAA9366234.1"/>
    <property type="molecule type" value="Genomic_DNA"/>
</dbReference>
<keyword evidence="1" id="KW-0472">Membrane</keyword>
<evidence type="ECO:0000256" key="1">
    <source>
        <dbReference type="SAM" id="Phobius"/>
    </source>
</evidence>
<proteinExistence type="predicted"/>
<protein>
    <submittedName>
        <fullName evidence="2">Uncharacterized protein</fullName>
    </submittedName>
</protein>
<name>A0A6J4MQT2_9ACTN</name>